<name>A0A4S2MFH5_OPIFE</name>
<sequence length="59" mass="6539">MCRSLFGRMLGNLCKVGIAILSSGGGRELCDNYIFCPLRQMFLAVNTINATSRVSMYNM</sequence>
<accession>A0A4S2MFH5</accession>
<evidence type="ECO:0000313" key="2">
    <source>
        <dbReference type="Proteomes" id="UP000308267"/>
    </source>
</evidence>
<comment type="caution">
    <text evidence="1">The sequence shown here is derived from an EMBL/GenBank/DDBJ whole genome shotgun (WGS) entry which is preliminary data.</text>
</comment>
<gene>
    <name evidence="1" type="ORF">CRM22_000397</name>
</gene>
<keyword evidence="2" id="KW-1185">Reference proteome</keyword>
<reference evidence="1 2" key="1">
    <citation type="journal article" date="2019" name="BMC Genomics">
        <title>New insights from Opisthorchis felineus genome: update on genomics of the epidemiologically important liver flukes.</title>
        <authorList>
            <person name="Ershov N.I."/>
            <person name="Mordvinov V.A."/>
            <person name="Prokhortchouk E.B."/>
            <person name="Pakharukova M.Y."/>
            <person name="Gunbin K.V."/>
            <person name="Ustyantsev K."/>
            <person name="Genaev M.A."/>
            <person name="Blinov A.G."/>
            <person name="Mazur A."/>
            <person name="Boulygina E."/>
            <person name="Tsygankova S."/>
            <person name="Khrameeva E."/>
            <person name="Chekanov N."/>
            <person name="Fan G."/>
            <person name="Xiao A."/>
            <person name="Zhang H."/>
            <person name="Xu X."/>
            <person name="Yang H."/>
            <person name="Solovyev V."/>
            <person name="Lee S.M."/>
            <person name="Liu X."/>
            <person name="Afonnikov D.A."/>
            <person name="Skryabin K.G."/>
        </authorList>
    </citation>
    <scope>NUCLEOTIDE SEQUENCE [LARGE SCALE GENOMIC DNA]</scope>
    <source>
        <strain evidence="1">AK-0245</strain>
        <tissue evidence="1">Whole organism</tissue>
    </source>
</reference>
<dbReference type="AlphaFoldDB" id="A0A4S2MFH5"/>
<proteinExistence type="predicted"/>
<dbReference type="Proteomes" id="UP000308267">
    <property type="component" value="Unassembled WGS sequence"/>
</dbReference>
<evidence type="ECO:0000313" key="1">
    <source>
        <dbReference type="EMBL" id="TGZ75403.1"/>
    </source>
</evidence>
<protein>
    <submittedName>
        <fullName evidence="1">Uncharacterized protein</fullName>
    </submittedName>
</protein>
<dbReference type="EMBL" id="SJOL01000724">
    <property type="protein sequence ID" value="TGZ75403.1"/>
    <property type="molecule type" value="Genomic_DNA"/>
</dbReference>
<organism evidence="1 2">
    <name type="scientific">Opisthorchis felineus</name>
    <dbReference type="NCBI Taxonomy" id="147828"/>
    <lineage>
        <taxon>Eukaryota</taxon>
        <taxon>Metazoa</taxon>
        <taxon>Spiralia</taxon>
        <taxon>Lophotrochozoa</taxon>
        <taxon>Platyhelminthes</taxon>
        <taxon>Trematoda</taxon>
        <taxon>Digenea</taxon>
        <taxon>Opisthorchiida</taxon>
        <taxon>Opisthorchiata</taxon>
        <taxon>Opisthorchiidae</taxon>
        <taxon>Opisthorchis</taxon>
    </lineage>
</organism>